<dbReference type="RefSeq" id="WP_164693866.1">
    <property type="nucleotide sequence ID" value="NZ_JAAIKB010000002.1"/>
</dbReference>
<feature type="domain" description="DUF6968" evidence="1">
    <location>
        <begin position="5"/>
        <end position="93"/>
    </location>
</feature>
<dbReference type="Proteomes" id="UP000475385">
    <property type="component" value="Unassembled WGS sequence"/>
</dbReference>
<reference evidence="2 3" key="1">
    <citation type="submission" date="2020-02" db="EMBL/GenBank/DDBJ databases">
        <authorList>
            <person name="Kim H.M."/>
            <person name="Jeon C.O."/>
        </authorList>
    </citation>
    <scope>NUCLEOTIDE SEQUENCE [LARGE SCALE GENOMIC DNA]</scope>
    <source>
        <strain evidence="2 3">PeD5</strain>
    </source>
</reference>
<evidence type="ECO:0000313" key="2">
    <source>
        <dbReference type="EMBL" id="NGM19994.1"/>
    </source>
</evidence>
<organism evidence="2 3">
    <name type="scientific">Falsiroseomonas algicola</name>
    <dbReference type="NCBI Taxonomy" id="2716930"/>
    <lineage>
        <taxon>Bacteria</taxon>
        <taxon>Pseudomonadati</taxon>
        <taxon>Pseudomonadota</taxon>
        <taxon>Alphaproteobacteria</taxon>
        <taxon>Acetobacterales</taxon>
        <taxon>Roseomonadaceae</taxon>
        <taxon>Falsiroseomonas</taxon>
    </lineage>
</organism>
<dbReference type="Pfam" id="PF22302">
    <property type="entry name" value="DUF6968"/>
    <property type="match status" value="1"/>
</dbReference>
<dbReference type="InterPro" id="IPR054241">
    <property type="entry name" value="DUF6968"/>
</dbReference>
<evidence type="ECO:0000259" key="1">
    <source>
        <dbReference type="Pfam" id="PF22302"/>
    </source>
</evidence>
<accession>A0A6M1LJC1</accession>
<reference evidence="2 3" key="2">
    <citation type="submission" date="2020-03" db="EMBL/GenBank/DDBJ databases">
        <title>Roseomonas stagni sp. nov., isolated from pond water in Japan.</title>
        <authorList>
            <person name="Furuhata K."/>
            <person name="Miyamoto H."/>
            <person name="Goto K."/>
        </authorList>
    </citation>
    <scope>NUCLEOTIDE SEQUENCE [LARGE SCALE GENOMIC DNA]</scope>
    <source>
        <strain evidence="2 3">PeD5</strain>
    </source>
</reference>
<name>A0A6M1LJC1_9PROT</name>
<evidence type="ECO:0000313" key="3">
    <source>
        <dbReference type="Proteomes" id="UP000475385"/>
    </source>
</evidence>
<dbReference type="AlphaFoldDB" id="A0A6M1LJC1"/>
<sequence>MEVIAERRYQVRGMADLVLRIGKPEPFPDGRNFLCPYEIDGPLTQRRSHFGGVDAVQALLNAVGAATIDLELCEEVVQGLLSLHGQSGELGLPDPLALTRLRSAGTIG</sequence>
<keyword evidence="3" id="KW-1185">Reference proteome</keyword>
<comment type="caution">
    <text evidence="2">The sequence shown here is derived from an EMBL/GenBank/DDBJ whole genome shotgun (WGS) entry which is preliminary data.</text>
</comment>
<gene>
    <name evidence="2" type="ORF">G3576_08205</name>
</gene>
<proteinExistence type="predicted"/>
<protein>
    <recommendedName>
        <fullName evidence="1">DUF6968 domain-containing protein</fullName>
    </recommendedName>
</protein>
<dbReference type="EMBL" id="JAAIKB010000002">
    <property type="protein sequence ID" value="NGM19994.1"/>
    <property type="molecule type" value="Genomic_DNA"/>
</dbReference>